<keyword evidence="2" id="KW-0472">Membrane</keyword>
<comment type="caution">
    <text evidence="3">The sequence shown here is derived from an EMBL/GenBank/DDBJ whole genome shotgun (WGS) entry which is preliminary data.</text>
</comment>
<name>A0ABW8F1B0_9BURK</name>
<feature type="transmembrane region" description="Helical" evidence="2">
    <location>
        <begin position="34"/>
        <end position="53"/>
    </location>
</feature>
<feature type="compositionally biased region" description="Polar residues" evidence="1">
    <location>
        <begin position="82"/>
        <end position="92"/>
    </location>
</feature>
<evidence type="ECO:0000256" key="2">
    <source>
        <dbReference type="SAM" id="Phobius"/>
    </source>
</evidence>
<dbReference type="NCBIfam" id="NF045611">
    <property type="entry name" value="small_CydP"/>
    <property type="match status" value="1"/>
</dbReference>
<evidence type="ECO:0000313" key="4">
    <source>
        <dbReference type="Proteomes" id="UP001617427"/>
    </source>
</evidence>
<proteinExistence type="predicted"/>
<reference evidence="3 4" key="1">
    <citation type="submission" date="2024-10" db="EMBL/GenBank/DDBJ databases">
        <title>The Natural Products Discovery Center: Release of the First 8490 Sequenced Strains for Exploring Actinobacteria Biosynthetic Diversity.</title>
        <authorList>
            <person name="Kalkreuter E."/>
            <person name="Kautsar S.A."/>
            <person name="Yang D."/>
            <person name="Bader C.D."/>
            <person name="Teijaro C.N."/>
            <person name="Fluegel L."/>
            <person name="Davis C.M."/>
            <person name="Simpson J.R."/>
            <person name="Lauterbach L."/>
            <person name="Steele A.D."/>
            <person name="Gui C."/>
            <person name="Meng S."/>
            <person name="Li G."/>
            <person name="Viehrig K."/>
            <person name="Ye F."/>
            <person name="Su P."/>
            <person name="Kiefer A.F."/>
            <person name="Nichols A."/>
            <person name="Cepeda A.J."/>
            <person name="Yan W."/>
            <person name="Fan B."/>
            <person name="Jiang Y."/>
            <person name="Adhikari A."/>
            <person name="Zheng C.-J."/>
            <person name="Schuster L."/>
            <person name="Cowan T.M."/>
            <person name="Smanski M.J."/>
            <person name="Chevrette M.G."/>
            <person name="De Carvalho L.P.S."/>
            <person name="Shen B."/>
        </authorList>
    </citation>
    <scope>NUCLEOTIDE SEQUENCE [LARGE SCALE GENOMIC DNA]</scope>
    <source>
        <strain evidence="3 4">NPDC087045</strain>
    </source>
</reference>
<evidence type="ECO:0000256" key="1">
    <source>
        <dbReference type="SAM" id="MobiDB-lite"/>
    </source>
</evidence>
<sequence>MRQPVPSVSNQQRPPGLRRLRIPRLTQLPLGVEITLLLIVKIALITILAKTFFAHPEAKHMRMPTASVEARMLSPAAPNVQIPATPSATPKTSEVKNGSD</sequence>
<gene>
    <name evidence="3" type="primary">cydP</name>
    <name evidence="3" type="ORF">ACIPEN_14535</name>
</gene>
<feature type="region of interest" description="Disordered" evidence="1">
    <location>
        <begin position="77"/>
        <end position="100"/>
    </location>
</feature>
<dbReference type="RefSeq" id="WP_050466181.1">
    <property type="nucleotide sequence ID" value="NZ_JBIUZV010000008.1"/>
</dbReference>
<keyword evidence="2" id="KW-1133">Transmembrane helix</keyword>
<dbReference type="InterPro" id="IPR054636">
    <property type="entry name" value="CydP"/>
</dbReference>
<protein>
    <submittedName>
        <fullName evidence="3">Cytochrome oxidase putative small subunit CydP</fullName>
    </submittedName>
</protein>
<dbReference type="EMBL" id="JBIUZV010000008">
    <property type="protein sequence ID" value="MFJ3047045.1"/>
    <property type="molecule type" value="Genomic_DNA"/>
</dbReference>
<keyword evidence="4" id="KW-1185">Reference proteome</keyword>
<evidence type="ECO:0000313" key="3">
    <source>
        <dbReference type="EMBL" id="MFJ3047045.1"/>
    </source>
</evidence>
<keyword evidence="2" id="KW-0812">Transmembrane</keyword>
<organism evidence="3 4">
    <name type="scientific">Herbaspirillum chlorophenolicum</name>
    <dbReference type="NCBI Taxonomy" id="211589"/>
    <lineage>
        <taxon>Bacteria</taxon>
        <taxon>Pseudomonadati</taxon>
        <taxon>Pseudomonadota</taxon>
        <taxon>Betaproteobacteria</taxon>
        <taxon>Burkholderiales</taxon>
        <taxon>Oxalobacteraceae</taxon>
        <taxon>Herbaspirillum</taxon>
    </lineage>
</organism>
<accession>A0ABW8F1B0</accession>
<dbReference type="Proteomes" id="UP001617427">
    <property type="component" value="Unassembled WGS sequence"/>
</dbReference>